<feature type="domain" description="RING-type" evidence="6">
    <location>
        <begin position="20"/>
        <end position="59"/>
    </location>
</feature>
<evidence type="ECO:0000256" key="1">
    <source>
        <dbReference type="ARBA" id="ARBA00022723"/>
    </source>
</evidence>
<feature type="compositionally biased region" description="Basic and acidic residues" evidence="5">
    <location>
        <begin position="717"/>
        <end position="738"/>
    </location>
</feature>
<feature type="compositionally biased region" description="Basic and acidic residues" evidence="5">
    <location>
        <begin position="603"/>
        <end position="628"/>
    </location>
</feature>
<evidence type="ECO:0000259" key="6">
    <source>
        <dbReference type="PROSITE" id="PS50089"/>
    </source>
</evidence>
<feature type="region of interest" description="Disordered" evidence="5">
    <location>
        <begin position="1011"/>
        <end position="1071"/>
    </location>
</feature>
<feature type="region of interest" description="Disordered" evidence="5">
    <location>
        <begin position="445"/>
        <end position="491"/>
    </location>
</feature>
<dbReference type="InterPro" id="IPR017907">
    <property type="entry name" value="Znf_RING_CS"/>
</dbReference>
<feature type="compositionally biased region" description="Polar residues" evidence="5">
    <location>
        <begin position="133"/>
        <end position="159"/>
    </location>
</feature>
<comment type="caution">
    <text evidence="7">The sequence shown here is derived from an EMBL/GenBank/DDBJ whole genome shotgun (WGS) entry which is preliminary data.</text>
</comment>
<evidence type="ECO:0000313" key="7">
    <source>
        <dbReference type="EMBL" id="KAJ8423267.1"/>
    </source>
</evidence>
<feature type="compositionally biased region" description="Polar residues" evidence="5">
    <location>
        <begin position="673"/>
        <end position="709"/>
    </location>
</feature>
<feature type="compositionally biased region" description="Low complexity" evidence="5">
    <location>
        <begin position="406"/>
        <end position="424"/>
    </location>
</feature>
<feature type="compositionally biased region" description="Basic and acidic residues" evidence="5">
    <location>
        <begin position="1337"/>
        <end position="1346"/>
    </location>
</feature>
<dbReference type="PANTHER" id="PTHR37393:SF1">
    <property type="entry name" value="AT-RICH INTERACTIVE DOMAIN-CONTAINING PROTEIN 1A-LIKE"/>
    <property type="match status" value="1"/>
</dbReference>
<feature type="compositionally biased region" description="Polar residues" evidence="5">
    <location>
        <begin position="759"/>
        <end position="786"/>
    </location>
</feature>
<evidence type="ECO:0000256" key="3">
    <source>
        <dbReference type="ARBA" id="ARBA00022833"/>
    </source>
</evidence>
<evidence type="ECO:0000256" key="2">
    <source>
        <dbReference type="ARBA" id="ARBA00022771"/>
    </source>
</evidence>
<dbReference type="GO" id="GO:0008270">
    <property type="term" value="F:zinc ion binding"/>
    <property type="evidence" value="ECO:0007669"/>
    <property type="project" value="UniProtKB-KW"/>
</dbReference>
<dbReference type="PANTHER" id="PTHR37393">
    <property type="entry name" value="AT-RICH INTERACTIVE DOMAIN-CONTAINING PROTEIN 1A-LIKE"/>
    <property type="match status" value="1"/>
</dbReference>
<feature type="compositionally biased region" description="Low complexity" evidence="5">
    <location>
        <begin position="208"/>
        <end position="228"/>
    </location>
</feature>
<proteinExistence type="predicted"/>
<dbReference type="SUPFAM" id="SSF57850">
    <property type="entry name" value="RING/U-box"/>
    <property type="match status" value="1"/>
</dbReference>
<dbReference type="PROSITE" id="PS00518">
    <property type="entry name" value="ZF_RING_1"/>
    <property type="match status" value="1"/>
</dbReference>
<dbReference type="InterPro" id="IPR013083">
    <property type="entry name" value="Znf_RING/FYVE/PHD"/>
</dbReference>
<keyword evidence="1" id="KW-0479">Metal-binding</keyword>
<feature type="compositionally biased region" description="Low complexity" evidence="5">
    <location>
        <begin position="235"/>
        <end position="283"/>
    </location>
</feature>
<feature type="region of interest" description="Disordered" evidence="5">
    <location>
        <begin position="1108"/>
        <end position="1145"/>
    </location>
</feature>
<feature type="compositionally biased region" description="Low complexity" evidence="5">
    <location>
        <begin position="104"/>
        <end position="132"/>
    </location>
</feature>
<keyword evidence="2 4" id="KW-0863">Zinc-finger</keyword>
<organism evidence="7 8">
    <name type="scientific">Carnegiea gigantea</name>
    <dbReference type="NCBI Taxonomy" id="171969"/>
    <lineage>
        <taxon>Eukaryota</taxon>
        <taxon>Viridiplantae</taxon>
        <taxon>Streptophyta</taxon>
        <taxon>Embryophyta</taxon>
        <taxon>Tracheophyta</taxon>
        <taxon>Spermatophyta</taxon>
        <taxon>Magnoliopsida</taxon>
        <taxon>eudicotyledons</taxon>
        <taxon>Gunneridae</taxon>
        <taxon>Pentapetalae</taxon>
        <taxon>Caryophyllales</taxon>
        <taxon>Cactineae</taxon>
        <taxon>Cactaceae</taxon>
        <taxon>Cactoideae</taxon>
        <taxon>Echinocereeae</taxon>
        <taxon>Carnegiea</taxon>
    </lineage>
</organism>
<sequence>MGFDNDCILNIQSLAGEYFCPVCHLLVYPNEALQAQCTHLYCKPCLTYVVSTTHACPYDGYRVTEADSKVLFPAQCGAACFCLILGVQSQATQAGAGENVTSTGSGAASEQGQTAGQTAASASQTQETQASGPSVSTQDTNQQANSAMQPQAAQATVPTPEQWYQQQQQYQQQYQQYYQQYPVYDPYQQQYQYYYQYPQAVQQYQQPPMQTYGQTQTQPQLQAQQQGQLHVQPYPQSQGQAPMQAAQPQAQPQAQPGVNAQPQVQSAGQAQSQMQAQSQGPQSNAVPYNQSQPLSQAQPYDQPQPVPQRIPVPQYQQAQTQAQHPYPQPYPQSQTQHYSQPQVPAQPHSQPNPQVVAFPPSQVNQPGNASAQLQAQNAVTGYQSYPQPQLHSQAQVGAAHQIPNTGAQQQPQYPGQMQGQFPPQASQIRPPQAYTVVPGQHQPAMLSAQGQTPSGPPAQQLPVYPHGQQAGYSFQQRPGVQPAQHAPPQQYVQQQSFPGQGFFMQGQLQPQAPSQIQLQPPLPPQSQQNYLPPHSAPPNMGQSHACRQMVPQGAGSYGQGAGPAGSGNVRPTPGQPYPMRTNSQLSASEQQTVHAQSSLKTSSGEKLHDHVVDKGAHNQRDRTEEARDMVGASAAGSHVDEMKKVESQNGMVDAADGNEIKRDISMVSGNKLPGSNQVSGTQLKSVETSVQECKPGTNENTVGRVSEPSSGGGTHKSAAENSKDFEKTEAQELKHIDRGQVGGSVSASMLPQSRLPPQGHSSNSFPPIDQGRNQLQPMHYGSSAQQRPGLPSMPQSMHHPGNSQQSALRGHPPNQLRPQGPGHVPPRPPFNAVDNSKPPIVNNPPHENPPGGILGPGSAGAIARPACVGQYQGHVPSYQAGQPQNPRGEPFVGPSLAARPCAFDSHGSMVGRDPLYRPDMVQQRPTFPADLEKFPVQIPGYFDDRLPDSHSHAPMERGPYGLGPSGVRPDAVKFNGPLAHDPVHAPGMRDERFRPFPEEHLKPFPHREFEDDLRKFPRPPHLEAGPSKFGTQFPSSRPLDQGPHQFSVDGLIRPFEKGPHGLDHDSGLKVASGVGSGTSRFLPSLHPNDVGERGRPLDFPDDIGRADLGQRRGPGFGQHRMDGLLPRSPGRDYGSFPSRTFGGYRDIDGNESRSFEGSKPYTFPGEPFVKSGHESRFPVPPNHLHRSELDAPGNLRMGDHFFGDPHRRDMLPGHLRRGEHMGPRNLHLGEGAAFGRSAGPSRIGEPPLAGNLPQHLPFVESFGGEKPGQSFVGEPGYRGSYSFQRYSRDGGFYPVGSYLVGEMESFDNPRKRKPGSIMCRICKIECGTVEGLDLHSQSREHQRKAMDVVLSIKQQNKKKKSSKDQASAEEGRDGEKPKASSFENRAIKR</sequence>
<keyword evidence="8" id="KW-1185">Reference proteome</keyword>
<feature type="compositionally biased region" description="Basic and acidic residues" evidence="5">
    <location>
        <begin position="1369"/>
        <end position="1378"/>
    </location>
</feature>
<evidence type="ECO:0000256" key="4">
    <source>
        <dbReference type="PROSITE-ProRule" id="PRU00175"/>
    </source>
</evidence>
<dbReference type="OrthoDB" id="9049620at2759"/>
<evidence type="ECO:0000313" key="8">
    <source>
        <dbReference type="Proteomes" id="UP001153076"/>
    </source>
</evidence>
<protein>
    <recommendedName>
        <fullName evidence="6">RING-type domain-containing protein</fullName>
    </recommendedName>
</protein>
<dbReference type="InterPro" id="IPR001841">
    <property type="entry name" value="Znf_RING"/>
</dbReference>
<gene>
    <name evidence="7" type="ORF">Cgig2_012292</name>
</gene>
<feature type="compositionally biased region" description="Polar residues" evidence="5">
    <location>
        <begin position="361"/>
        <end position="370"/>
    </location>
</feature>
<feature type="compositionally biased region" description="Low complexity" evidence="5">
    <location>
        <begin position="311"/>
        <end position="343"/>
    </location>
</feature>
<feature type="region of interest" description="Disordered" evidence="5">
    <location>
        <begin position="1337"/>
        <end position="1389"/>
    </location>
</feature>
<reference evidence="7" key="1">
    <citation type="submission" date="2022-04" db="EMBL/GenBank/DDBJ databases">
        <title>Carnegiea gigantea Genome sequencing and assembly v2.</title>
        <authorList>
            <person name="Copetti D."/>
            <person name="Sanderson M.J."/>
            <person name="Burquez A."/>
            <person name="Wojciechowski M.F."/>
        </authorList>
    </citation>
    <scope>NUCLEOTIDE SEQUENCE</scope>
    <source>
        <strain evidence="7">SGP5-SGP5p</strain>
        <tissue evidence="7">Aerial part</tissue>
    </source>
</reference>
<feature type="region of interest" description="Disordered" evidence="5">
    <location>
        <begin position="208"/>
        <end position="370"/>
    </location>
</feature>
<feature type="region of interest" description="Disordered" evidence="5">
    <location>
        <begin position="97"/>
        <end position="160"/>
    </location>
</feature>
<keyword evidence="3" id="KW-0862">Zinc</keyword>
<dbReference type="PROSITE" id="PS50089">
    <property type="entry name" value="ZF_RING_2"/>
    <property type="match status" value="1"/>
</dbReference>
<feature type="compositionally biased region" description="Low complexity" evidence="5">
    <location>
        <begin position="503"/>
        <end position="533"/>
    </location>
</feature>
<feature type="region of interest" description="Disordered" evidence="5">
    <location>
        <begin position="503"/>
        <end position="851"/>
    </location>
</feature>
<feature type="compositionally biased region" description="Low complexity" evidence="5">
    <location>
        <begin position="478"/>
        <end position="491"/>
    </location>
</feature>
<dbReference type="Proteomes" id="UP001153076">
    <property type="component" value="Unassembled WGS sequence"/>
</dbReference>
<feature type="compositionally biased region" description="Basic and acidic residues" evidence="5">
    <location>
        <begin position="1054"/>
        <end position="1067"/>
    </location>
</feature>
<accession>A0A9Q1GPW0</accession>
<feature type="compositionally biased region" description="Gly residues" evidence="5">
    <location>
        <begin position="555"/>
        <end position="565"/>
    </location>
</feature>
<feature type="compositionally biased region" description="Polar residues" evidence="5">
    <location>
        <begin position="580"/>
        <end position="602"/>
    </location>
</feature>
<feature type="region of interest" description="Disordered" evidence="5">
    <location>
        <begin position="405"/>
        <end position="427"/>
    </location>
</feature>
<dbReference type="EMBL" id="JAKOGI010002008">
    <property type="protein sequence ID" value="KAJ8423267.1"/>
    <property type="molecule type" value="Genomic_DNA"/>
</dbReference>
<feature type="compositionally biased region" description="Polar residues" evidence="5">
    <location>
        <begin position="284"/>
        <end position="301"/>
    </location>
</feature>
<name>A0A9Q1GPW0_9CARY</name>
<evidence type="ECO:0000256" key="5">
    <source>
        <dbReference type="SAM" id="MobiDB-lite"/>
    </source>
</evidence>
<dbReference type="Gene3D" id="3.30.40.10">
    <property type="entry name" value="Zinc/RING finger domain, C3HC4 (zinc finger)"/>
    <property type="match status" value="1"/>
</dbReference>